<evidence type="ECO:0000256" key="1">
    <source>
        <dbReference type="SAM" id="SignalP"/>
    </source>
</evidence>
<dbReference type="AlphaFoldDB" id="A0AA39DD58"/>
<reference evidence="3 4" key="1">
    <citation type="journal article" date="2023" name="BMC Biotechnol.">
        <title>Vitis rotundifolia cv Carlos genome sequencing.</title>
        <authorList>
            <person name="Huff M."/>
            <person name="Hulse-Kemp A."/>
            <person name="Scheffler B."/>
            <person name="Youngblood R."/>
            <person name="Simpson S."/>
            <person name="Babiker E."/>
            <person name="Staton M."/>
        </authorList>
    </citation>
    <scope>NUCLEOTIDE SEQUENCE [LARGE SCALE GENOMIC DNA]</scope>
    <source>
        <tissue evidence="3">Leaf</tissue>
    </source>
</reference>
<dbReference type="InterPro" id="IPR016140">
    <property type="entry name" value="Bifunc_inhib/LTP/seed_store"/>
</dbReference>
<accession>A0AA39DD58</accession>
<proteinExistence type="predicted"/>
<dbReference type="EMBL" id="JARBHA010000017">
    <property type="protein sequence ID" value="KAJ9677902.1"/>
    <property type="molecule type" value="Genomic_DNA"/>
</dbReference>
<organism evidence="3 4">
    <name type="scientific">Vitis rotundifolia</name>
    <name type="common">Muscadine grape</name>
    <dbReference type="NCBI Taxonomy" id="103349"/>
    <lineage>
        <taxon>Eukaryota</taxon>
        <taxon>Viridiplantae</taxon>
        <taxon>Streptophyta</taxon>
        <taxon>Embryophyta</taxon>
        <taxon>Tracheophyta</taxon>
        <taxon>Spermatophyta</taxon>
        <taxon>Magnoliopsida</taxon>
        <taxon>eudicotyledons</taxon>
        <taxon>Gunneridae</taxon>
        <taxon>Pentapetalae</taxon>
        <taxon>rosids</taxon>
        <taxon>Vitales</taxon>
        <taxon>Vitaceae</taxon>
        <taxon>Viteae</taxon>
        <taxon>Vitis</taxon>
    </lineage>
</organism>
<feature type="domain" description="Bifunctional inhibitor/plant lipid transfer protein/seed storage helical" evidence="2">
    <location>
        <begin position="20"/>
        <end position="108"/>
    </location>
</feature>
<protein>
    <recommendedName>
        <fullName evidence="2">Bifunctional inhibitor/plant lipid transfer protein/seed storage helical domain-containing protein</fullName>
    </recommendedName>
</protein>
<dbReference type="InterPro" id="IPR036312">
    <property type="entry name" value="Bifun_inhib/LTP/seed_sf"/>
</dbReference>
<gene>
    <name evidence="3" type="ORF">PVL29_022714</name>
</gene>
<comment type="caution">
    <text evidence="3">The sequence shown here is derived from an EMBL/GenBank/DDBJ whole genome shotgun (WGS) entry which is preliminary data.</text>
</comment>
<evidence type="ECO:0000259" key="2">
    <source>
        <dbReference type="Pfam" id="PF14368"/>
    </source>
</evidence>
<sequence>MAYSTMQAAFLILLLGLVTTKPALGSDCVGVSVNLHVCAAILVANNLILIPIPTPACCQTMGQIQALEASIGINRTCVCAQAAVAAIIPAGINPTISFQVQTACAVKLAFNLTGSPNDCNA</sequence>
<name>A0AA39DD58_VITRO</name>
<evidence type="ECO:0000313" key="4">
    <source>
        <dbReference type="Proteomes" id="UP001168098"/>
    </source>
</evidence>
<dbReference type="Proteomes" id="UP001168098">
    <property type="component" value="Unassembled WGS sequence"/>
</dbReference>
<feature type="signal peptide" evidence="1">
    <location>
        <begin position="1"/>
        <end position="25"/>
    </location>
</feature>
<keyword evidence="4" id="KW-1185">Reference proteome</keyword>
<dbReference type="Pfam" id="PF14368">
    <property type="entry name" value="LTP_2"/>
    <property type="match status" value="1"/>
</dbReference>
<evidence type="ECO:0000313" key="3">
    <source>
        <dbReference type="EMBL" id="KAJ9677902.1"/>
    </source>
</evidence>
<dbReference type="Gene3D" id="1.10.110.10">
    <property type="entry name" value="Plant lipid-transfer and hydrophobic proteins"/>
    <property type="match status" value="1"/>
</dbReference>
<dbReference type="SUPFAM" id="SSF47699">
    <property type="entry name" value="Bifunctional inhibitor/lipid-transfer protein/seed storage 2S albumin"/>
    <property type="match status" value="1"/>
</dbReference>
<keyword evidence="1" id="KW-0732">Signal</keyword>
<feature type="chain" id="PRO_5041285852" description="Bifunctional inhibitor/plant lipid transfer protein/seed storage helical domain-containing protein" evidence="1">
    <location>
        <begin position="26"/>
        <end position="121"/>
    </location>
</feature>